<dbReference type="PROSITE" id="PS51542">
    <property type="entry name" value="FYRN"/>
    <property type="match status" value="1"/>
</dbReference>
<evidence type="ECO:0000256" key="3">
    <source>
        <dbReference type="SAM" id="MobiDB-lite"/>
    </source>
</evidence>
<dbReference type="PANTHER" id="PTHR22715">
    <property type="entry name" value="TRANSFORMING GROWTH FACTOR BETA REGULATED GENE 1"/>
    <property type="match status" value="1"/>
</dbReference>
<proteinExistence type="predicted"/>
<dbReference type="PROSITE" id="PS51543">
    <property type="entry name" value="FYRC"/>
    <property type="match status" value="1"/>
</dbReference>
<accession>A0A2T9YBR2</accession>
<comment type="caution">
    <text evidence="4">The sequence shown here is derived from an EMBL/GenBank/DDBJ whole genome shotgun (WGS) entry which is preliminary data.</text>
</comment>
<feature type="compositionally biased region" description="Polar residues" evidence="3">
    <location>
        <begin position="390"/>
        <end position="427"/>
    </location>
</feature>
<dbReference type="Gene3D" id="3.30.160.360">
    <property type="match status" value="1"/>
</dbReference>
<gene>
    <name evidence="4" type="ORF">BB559_004950</name>
</gene>
<dbReference type="Pfam" id="PF05965">
    <property type="entry name" value="FYRC"/>
    <property type="match status" value="1"/>
</dbReference>
<dbReference type="OrthoDB" id="285793at2759"/>
<feature type="compositionally biased region" description="Basic and acidic residues" evidence="3">
    <location>
        <begin position="357"/>
        <end position="366"/>
    </location>
</feature>
<comment type="subcellular location">
    <subcellularLocation>
        <location evidence="1">Nucleus</location>
    </subcellularLocation>
</comment>
<keyword evidence="2" id="KW-0539">Nucleus</keyword>
<dbReference type="STRING" id="61424.A0A2T9YBR2"/>
<evidence type="ECO:0000256" key="2">
    <source>
        <dbReference type="ARBA" id="ARBA00023242"/>
    </source>
</evidence>
<dbReference type="Pfam" id="PF05964">
    <property type="entry name" value="FYRN"/>
    <property type="match status" value="1"/>
</dbReference>
<protein>
    <recommendedName>
        <fullName evidence="6">FYR N-terminal domain-containing protein</fullName>
    </recommendedName>
</protein>
<dbReference type="EMBL" id="MBFT01000522">
    <property type="protein sequence ID" value="PVU89783.1"/>
    <property type="molecule type" value="Genomic_DNA"/>
</dbReference>
<dbReference type="Proteomes" id="UP000245699">
    <property type="component" value="Unassembled WGS sequence"/>
</dbReference>
<organism evidence="4 5">
    <name type="scientific">Furculomyces boomerangus</name>
    <dbReference type="NCBI Taxonomy" id="61424"/>
    <lineage>
        <taxon>Eukaryota</taxon>
        <taxon>Fungi</taxon>
        <taxon>Fungi incertae sedis</taxon>
        <taxon>Zoopagomycota</taxon>
        <taxon>Kickxellomycotina</taxon>
        <taxon>Harpellomycetes</taxon>
        <taxon>Harpellales</taxon>
        <taxon>Harpellaceae</taxon>
        <taxon>Furculomyces</taxon>
    </lineage>
</organism>
<reference evidence="4 5" key="1">
    <citation type="journal article" date="2018" name="MBio">
        <title>Comparative Genomics Reveals the Core Gene Toolbox for the Fungus-Insect Symbiosis.</title>
        <authorList>
            <person name="Wang Y."/>
            <person name="Stata M."/>
            <person name="Wang W."/>
            <person name="Stajich J.E."/>
            <person name="White M.M."/>
            <person name="Moncalvo J.M."/>
        </authorList>
    </citation>
    <scope>NUCLEOTIDE SEQUENCE [LARGE SCALE GENOMIC DNA]</scope>
    <source>
        <strain evidence="4 5">AUS-77-4</strain>
    </source>
</reference>
<feature type="region of interest" description="Disordered" evidence="3">
    <location>
        <begin position="92"/>
        <end position="184"/>
    </location>
</feature>
<dbReference type="PANTHER" id="PTHR22715:SF0">
    <property type="entry name" value="TRANSFORMING GROWTH FACTOR BETA REGULATOR 1"/>
    <property type="match status" value="1"/>
</dbReference>
<dbReference type="SMART" id="SM00542">
    <property type="entry name" value="FYRC"/>
    <property type="match status" value="1"/>
</dbReference>
<evidence type="ECO:0000256" key="1">
    <source>
        <dbReference type="ARBA" id="ARBA00004123"/>
    </source>
</evidence>
<dbReference type="GO" id="GO:0051726">
    <property type="term" value="P:regulation of cell cycle"/>
    <property type="evidence" value="ECO:0007669"/>
    <property type="project" value="TreeGrafter"/>
</dbReference>
<name>A0A2T9YBR2_9FUNG</name>
<dbReference type="InterPro" id="IPR003889">
    <property type="entry name" value="FYrich_C"/>
</dbReference>
<evidence type="ECO:0008006" key="6">
    <source>
        <dbReference type="Google" id="ProtNLM"/>
    </source>
</evidence>
<dbReference type="InterPro" id="IPR003888">
    <property type="entry name" value="FYrich_N"/>
</dbReference>
<feature type="region of interest" description="Disordered" evidence="3">
    <location>
        <begin position="349"/>
        <end position="427"/>
    </location>
</feature>
<keyword evidence="5" id="KW-1185">Reference proteome</keyword>
<dbReference type="InterPro" id="IPR040092">
    <property type="entry name" value="TBRG1"/>
</dbReference>
<dbReference type="AlphaFoldDB" id="A0A2T9YBR2"/>
<sequence>MDQGSDLELLAETQQLKQFASTIKSQVEKALQKRQYLIRDMEYTRNKLKNVQRERDHLLDLMIEISTEYTEDLSSADEFGIKVKRRHKRSDLPISKHRVDSGNTKTSYDHRSHAKNLDSQTTSIKSNYRNIPSPKITENTNNGHKVDTHPDKNPKKIKKEDPPHEQERSPVKKRKRILNKENRSQPKVVTVLPVDVNGNIPLPVTVGNGADEITVYDFGKVLNDREGYHTSLYIFPVGFRSSRMYPSTVNPQTRTKYTSTITEGASGPVFKVVAQDKPWFEYSASSASAAWKTILEELNELGVPVKINTSGPQLFGLSNLSIVKAIQELPNADKCVKYIRYSWIEKPHPSSINGGAEADKSQENTKSRTRFPTSEPGIRSMKYRHHDTPTNKTLPTKNDGSSPAGSVTPTNYHQSNKHYNSSPNSSEAASYTSERFIEIDPVAENHLVM</sequence>
<evidence type="ECO:0000313" key="5">
    <source>
        <dbReference type="Proteomes" id="UP000245699"/>
    </source>
</evidence>
<dbReference type="SMART" id="SM00541">
    <property type="entry name" value="FYRN"/>
    <property type="match status" value="1"/>
</dbReference>
<evidence type="ECO:0000313" key="4">
    <source>
        <dbReference type="EMBL" id="PVU89783.1"/>
    </source>
</evidence>
<feature type="compositionally biased region" description="Basic and acidic residues" evidence="3">
    <location>
        <begin position="144"/>
        <end position="170"/>
    </location>
</feature>
<dbReference type="GO" id="GO:0005634">
    <property type="term" value="C:nucleus"/>
    <property type="evidence" value="ECO:0007669"/>
    <property type="project" value="UniProtKB-SubCell"/>
</dbReference>
<feature type="compositionally biased region" description="Polar residues" evidence="3">
    <location>
        <begin position="117"/>
        <end position="143"/>
    </location>
</feature>